<dbReference type="SUPFAM" id="SSF47694">
    <property type="entry name" value="Cytochrome c oxidase subunit h"/>
    <property type="match status" value="1"/>
</dbReference>
<dbReference type="EMBL" id="JAACXV010009155">
    <property type="protein sequence ID" value="KAF7275776.1"/>
    <property type="molecule type" value="Genomic_DNA"/>
</dbReference>
<dbReference type="GO" id="GO:0005739">
    <property type="term" value="C:mitochondrion"/>
    <property type="evidence" value="ECO:0007669"/>
    <property type="project" value="UniProtKB-SubCell"/>
</dbReference>
<dbReference type="AlphaFoldDB" id="A0A834MBN6"/>
<evidence type="ECO:0000256" key="3">
    <source>
        <dbReference type="ARBA" id="ARBA00023157"/>
    </source>
</evidence>
<sequence length="91" mass="10712">MSEPKPPREIDPAYKTCLQDARYHNQNASKWCFASFVDYKKCQRLLGEQSDCCTQLKKIYKAICPNAWVTRWEEQLVEGNFPVDLPEKKKK</sequence>
<dbReference type="InterPro" id="IPR036549">
    <property type="entry name" value="CX6/COA6-like_sf"/>
</dbReference>
<proteinExistence type="predicted"/>
<protein>
    <submittedName>
        <fullName evidence="4">Uncharacterized protein</fullName>
    </submittedName>
</protein>
<comment type="caution">
    <text evidence="4">The sequence shown here is derived from an EMBL/GenBank/DDBJ whole genome shotgun (WGS) entry which is preliminary data.</text>
</comment>
<dbReference type="Pfam" id="PF02297">
    <property type="entry name" value="COX6B"/>
    <property type="match status" value="1"/>
</dbReference>
<dbReference type="InterPro" id="IPR003213">
    <property type="entry name" value="Cyt_c_oxidase_su6B"/>
</dbReference>
<keyword evidence="5" id="KW-1185">Reference proteome</keyword>
<evidence type="ECO:0000256" key="2">
    <source>
        <dbReference type="ARBA" id="ARBA00023128"/>
    </source>
</evidence>
<reference evidence="4" key="1">
    <citation type="submission" date="2020-08" db="EMBL/GenBank/DDBJ databases">
        <title>Genome sequencing and assembly of the red palm weevil Rhynchophorus ferrugineus.</title>
        <authorList>
            <person name="Dias G.B."/>
            <person name="Bergman C.M."/>
            <person name="Manee M."/>
        </authorList>
    </citation>
    <scope>NUCLEOTIDE SEQUENCE</scope>
    <source>
        <strain evidence="4">AA-2017</strain>
        <tissue evidence="4">Whole larva</tissue>
    </source>
</reference>
<accession>A0A834MBN6</accession>
<comment type="subcellular location">
    <subcellularLocation>
        <location evidence="1">Mitochondrion</location>
    </subcellularLocation>
</comment>
<dbReference type="GO" id="GO:0045277">
    <property type="term" value="C:respiratory chain complex IV"/>
    <property type="evidence" value="ECO:0007669"/>
    <property type="project" value="InterPro"/>
</dbReference>
<name>A0A834MBN6_RHYFE</name>
<gene>
    <name evidence="4" type="ORF">GWI33_011280</name>
</gene>
<dbReference type="Proteomes" id="UP000625711">
    <property type="component" value="Unassembled WGS sequence"/>
</dbReference>
<evidence type="ECO:0000313" key="5">
    <source>
        <dbReference type="Proteomes" id="UP000625711"/>
    </source>
</evidence>
<organism evidence="4 5">
    <name type="scientific">Rhynchophorus ferrugineus</name>
    <name type="common">Red palm weevil</name>
    <name type="synonym">Curculio ferrugineus</name>
    <dbReference type="NCBI Taxonomy" id="354439"/>
    <lineage>
        <taxon>Eukaryota</taxon>
        <taxon>Metazoa</taxon>
        <taxon>Ecdysozoa</taxon>
        <taxon>Arthropoda</taxon>
        <taxon>Hexapoda</taxon>
        <taxon>Insecta</taxon>
        <taxon>Pterygota</taxon>
        <taxon>Neoptera</taxon>
        <taxon>Endopterygota</taxon>
        <taxon>Coleoptera</taxon>
        <taxon>Polyphaga</taxon>
        <taxon>Cucujiformia</taxon>
        <taxon>Curculionidae</taxon>
        <taxon>Dryophthorinae</taxon>
        <taxon>Rhynchophorus</taxon>
    </lineage>
</organism>
<evidence type="ECO:0000313" key="4">
    <source>
        <dbReference type="EMBL" id="KAF7275776.1"/>
    </source>
</evidence>
<dbReference type="InterPro" id="IPR048280">
    <property type="entry name" value="COX6B-like"/>
</dbReference>
<dbReference type="Gene3D" id="1.10.10.140">
    <property type="entry name" value="Cytochrome c oxidase, subunit VIb"/>
    <property type="match status" value="1"/>
</dbReference>
<keyword evidence="3" id="KW-1015">Disulfide bond</keyword>
<dbReference type="OrthoDB" id="1107506at2759"/>
<evidence type="ECO:0000256" key="1">
    <source>
        <dbReference type="ARBA" id="ARBA00004173"/>
    </source>
</evidence>
<dbReference type="PANTHER" id="PTHR11387">
    <property type="entry name" value="CYTOCHROME C OXIDASE SUBUNIT 6B"/>
    <property type="match status" value="1"/>
</dbReference>
<keyword evidence="2" id="KW-0496">Mitochondrion</keyword>